<comment type="caution">
    <text evidence="2">The sequence shown here is derived from an EMBL/GenBank/DDBJ whole genome shotgun (WGS) entry which is preliminary data.</text>
</comment>
<dbReference type="InParanoid" id="A0A1Q5PZ67"/>
<reference evidence="3" key="1">
    <citation type="submission" date="2016-12" db="EMBL/GenBank/DDBJ databases">
        <authorList>
            <person name="Meng X."/>
        </authorList>
    </citation>
    <scope>NUCLEOTIDE SEQUENCE [LARGE SCALE GENOMIC DNA]</scope>
    <source>
        <strain evidence="3">DSM 20732</strain>
    </source>
</reference>
<dbReference type="Proteomes" id="UP000185612">
    <property type="component" value="Unassembled WGS sequence"/>
</dbReference>
<evidence type="ECO:0000256" key="1">
    <source>
        <dbReference type="SAM" id="MobiDB-lite"/>
    </source>
</evidence>
<evidence type="ECO:0000313" key="2">
    <source>
        <dbReference type="EMBL" id="OKL52752.1"/>
    </source>
</evidence>
<dbReference type="PROSITE" id="PS51257">
    <property type="entry name" value="PROKAR_LIPOPROTEIN"/>
    <property type="match status" value="1"/>
</dbReference>
<evidence type="ECO:0000313" key="3">
    <source>
        <dbReference type="Proteomes" id="UP000185612"/>
    </source>
</evidence>
<feature type="compositionally biased region" description="Low complexity" evidence="1">
    <location>
        <begin position="26"/>
        <end position="43"/>
    </location>
</feature>
<gene>
    <name evidence="2" type="ORF">BSZ40_01200</name>
</gene>
<proteinExistence type="predicted"/>
<dbReference type="EMBL" id="MQVS01000001">
    <property type="protein sequence ID" value="OKL52752.1"/>
    <property type="molecule type" value="Genomic_DNA"/>
</dbReference>
<dbReference type="AlphaFoldDB" id="A0A1Q5PZ67"/>
<dbReference type="RefSeq" id="WP_073822481.1">
    <property type="nucleotide sequence ID" value="NZ_MQVS01000001.1"/>
</dbReference>
<protein>
    <submittedName>
        <fullName evidence="2">Uncharacterized protein</fullName>
    </submittedName>
</protein>
<keyword evidence="3" id="KW-1185">Reference proteome</keyword>
<name>A0A1Q5PZ67_9ACTO</name>
<sequence length="320" mass="33415">MRSSKAIAAVVTGIGLVLAGCGQSEADGQSGAGADSSAAAQPDGDGGSEGSGAALGKFHAECAGKWSSEFVDVPAAQWQELMQQFPTEQVRHTVCDVADEAIGISVSVIAADSPLAAKAQEVAAGPRPTADSPEGGEWNERVVLTRMSADQLQKRQQEVAEFVAQAGGSGYTRYAPQRDALEFFGPTPVAKQVSEKFSAAEVFVNLAALSDFEKHFAVGAQAKGDYVPFHVWLDGAVNAIGHQSKLDSVQKMGGNICLTWQQEGQEQLIFLAPDFLFFGEKTIAEGLPEPGVEFGHGPWLELGPAACGGKVWPQAVALAG</sequence>
<feature type="region of interest" description="Disordered" evidence="1">
    <location>
        <begin position="26"/>
        <end position="52"/>
    </location>
</feature>
<organism evidence="2 3">
    <name type="scientific">Buchananella hordeovulneris</name>
    <dbReference type="NCBI Taxonomy" id="52770"/>
    <lineage>
        <taxon>Bacteria</taxon>
        <taxon>Bacillati</taxon>
        <taxon>Actinomycetota</taxon>
        <taxon>Actinomycetes</taxon>
        <taxon>Actinomycetales</taxon>
        <taxon>Actinomycetaceae</taxon>
        <taxon>Buchananella</taxon>
    </lineage>
</organism>
<accession>A0A1Q5PZ67</accession>